<proteinExistence type="predicted"/>
<evidence type="ECO:0000313" key="2">
    <source>
        <dbReference type="Proteomes" id="UP000601990"/>
    </source>
</evidence>
<dbReference type="PANTHER" id="PTHR35841">
    <property type="entry name" value="PHOSPHONATES-BINDING PERIPLASMIC PROTEIN"/>
    <property type="match status" value="1"/>
</dbReference>
<evidence type="ECO:0000313" key="1">
    <source>
        <dbReference type="EMBL" id="NMF93300.1"/>
    </source>
</evidence>
<accession>A0ABX1N1Q1</accession>
<dbReference type="CDD" id="cd13571">
    <property type="entry name" value="PBP2_PnhD_1"/>
    <property type="match status" value="1"/>
</dbReference>
<keyword evidence="2" id="KW-1185">Reference proteome</keyword>
<dbReference type="Gene3D" id="3.40.190.10">
    <property type="entry name" value="Periplasmic binding protein-like II"/>
    <property type="match status" value="2"/>
</dbReference>
<dbReference type="Pfam" id="PF12974">
    <property type="entry name" value="Phosphonate-bd"/>
    <property type="match status" value="1"/>
</dbReference>
<dbReference type="Proteomes" id="UP000601990">
    <property type="component" value="Unassembled WGS sequence"/>
</dbReference>
<sequence length="268" mass="30165">MAALTVLPSHAADIPVRIGLTPVFLDDQMGFLSQWRRWLEVKLGRTVVFVQRGSYREIMDLLRAGKLDFAWVCGYPYVRHRQELKLVAVPLWRGEPCYQSYFIVPADDPRTGTLAELRGKVFAYSDPDSNSGYLYPRYLLTTQGENPDNFFSRSFFTWAHRKVVEAVGIALADGGAVDGYVWETLAELHPDLTRATRVIERSPPLAYPPFVARSDIPAVELAGFRGVLLDMAADPEGMDLLLRLDGFIPGKSELFDEIARMAARVRNP</sequence>
<dbReference type="SUPFAM" id="SSF53850">
    <property type="entry name" value="Periplasmic binding protein-like II"/>
    <property type="match status" value="1"/>
</dbReference>
<protein>
    <submittedName>
        <fullName evidence="1">PhnD/SsuA/transferrin family substrate-binding protein</fullName>
    </submittedName>
</protein>
<comment type="caution">
    <text evidence="1">The sequence shown here is derived from an EMBL/GenBank/DDBJ whole genome shotgun (WGS) entry which is preliminary data.</text>
</comment>
<reference evidence="1" key="1">
    <citation type="submission" date="2019-12" db="EMBL/GenBank/DDBJ databases">
        <title>Comparative genomics gives insights into the taxonomy of the Azoarcus-Aromatoleum group and reveals separate origins of nif in the plant-associated Azoarcus and non-plant-associated Aromatoleum sub-groups.</title>
        <authorList>
            <person name="Lafos M."/>
            <person name="Maluk M."/>
            <person name="Batista M."/>
            <person name="Junghare M."/>
            <person name="Carmona M."/>
            <person name="Faoro H."/>
            <person name="Cruz L.M."/>
            <person name="Battistoni F."/>
            <person name="De Souza E."/>
            <person name="Pedrosa F."/>
            <person name="Chen W.-M."/>
            <person name="Poole P.S."/>
            <person name="Dixon R.A."/>
            <person name="James E.K."/>
        </authorList>
    </citation>
    <scope>NUCLEOTIDE SEQUENCE</scope>
    <source>
        <strain evidence="1">U120</strain>
    </source>
</reference>
<name>A0ABX1N1Q1_9RHOO</name>
<gene>
    <name evidence="1" type="ORF">GO608_08160</name>
</gene>
<dbReference type="PANTHER" id="PTHR35841:SF1">
    <property type="entry name" value="PHOSPHONATES-BINDING PERIPLASMIC PROTEIN"/>
    <property type="match status" value="1"/>
</dbReference>
<dbReference type="EMBL" id="WTVH01000012">
    <property type="protein sequence ID" value="NMF93300.1"/>
    <property type="molecule type" value="Genomic_DNA"/>
</dbReference>
<organism evidence="1 2">
    <name type="scientific">Aromatoleum buckelii</name>
    <dbReference type="NCBI Taxonomy" id="200254"/>
    <lineage>
        <taxon>Bacteria</taxon>
        <taxon>Pseudomonadati</taxon>
        <taxon>Pseudomonadota</taxon>
        <taxon>Betaproteobacteria</taxon>
        <taxon>Rhodocyclales</taxon>
        <taxon>Rhodocyclaceae</taxon>
        <taxon>Aromatoleum</taxon>
    </lineage>
</organism>